<dbReference type="EMBL" id="JAOTPV010000011">
    <property type="protein sequence ID" value="KAJ4476688.1"/>
    <property type="molecule type" value="Genomic_DNA"/>
</dbReference>
<comment type="caution">
    <text evidence="2">The sequence shown here is derived from an EMBL/GenBank/DDBJ whole genome shotgun (WGS) entry which is preliminary data.</text>
</comment>
<evidence type="ECO:0000313" key="3">
    <source>
        <dbReference type="Proteomes" id="UP001150266"/>
    </source>
</evidence>
<keyword evidence="3" id="KW-1185">Reference proteome</keyword>
<sequence>MATRRDEDEFDTMPDDLDFGAIADDEWNAIQTQNQPSNVNGRHVLEDSQLPEIYEGDNLLGAYSSEITVPVPEFVQGSSDLRPEPVTESGRSRSPSSAYSLNESEDFDDAFLQQLDELENQIINGPRATSPATAAIGLTGFSFDVPSTTSVLIAIFKPIHELSSTVLPEVSTTPESSFNNVYDMDSPPMKRRRVEESNEDLEIPVKKGKRKFEGDWTELLDEYDDEINCPMYACSLTRLMKESL</sequence>
<proteinExistence type="predicted"/>
<organism evidence="2 3">
    <name type="scientific">Lentinula aciculospora</name>
    <dbReference type="NCBI Taxonomy" id="153920"/>
    <lineage>
        <taxon>Eukaryota</taxon>
        <taxon>Fungi</taxon>
        <taxon>Dikarya</taxon>
        <taxon>Basidiomycota</taxon>
        <taxon>Agaricomycotina</taxon>
        <taxon>Agaricomycetes</taxon>
        <taxon>Agaricomycetidae</taxon>
        <taxon>Agaricales</taxon>
        <taxon>Marasmiineae</taxon>
        <taxon>Omphalotaceae</taxon>
        <taxon>Lentinula</taxon>
    </lineage>
</organism>
<evidence type="ECO:0000256" key="1">
    <source>
        <dbReference type="SAM" id="MobiDB-lite"/>
    </source>
</evidence>
<accession>A0A9W9A877</accession>
<protein>
    <submittedName>
        <fullName evidence="2">Uncharacterized protein</fullName>
    </submittedName>
</protein>
<dbReference type="Proteomes" id="UP001150266">
    <property type="component" value="Unassembled WGS sequence"/>
</dbReference>
<gene>
    <name evidence="2" type="ORF">J3R30DRAFT_3704164</name>
</gene>
<feature type="region of interest" description="Disordered" evidence="1">
    <location>
        <begin position="74"/>
        <end position="103"/>
    </location>
</feature>
<evidence type="ECO:0000313" key="2">
    <source>
        <dbReference type="EMBL" id="KAJ4476688.1"/>
    </source>
</evidence>
<reference evidence="2" key="1">
    <citation type="submission" date="2022-08" db="EMBL/GenBank/DDBJ databases">
        <title>A Global Phylogenomic Analysis of the Shiitake Genus Lentinula.</title>
        <authorList>
            <consortium name="DOE Joint Genome Institute"/>
            <person name="Sierra-Patev S."/>
            <person name="Min B."/>
            <person name="Naranjo-Ortiz M."/>
            <person name="Looney B."/>
            <person name="Konkel Z."/>
            <person name="Slot J.C."/>
            <person name="Sakamoto Y."/>
            <person name="Steenwyk J.L."/>
            <person name="Rokas A."/>
            <person name="Carro J."/>
            <person name="Camarero S."/>
            <person name="Ferreira P."/>
            <person name="Molpeceres G."/>
            <person name="Ruiz-Duenas F.J."/>
            <person name="Serrano A."/>
            <person name="Henrissat B."/>
            <person name="Drula E."/>
            <person name="Hughes K.W."/>
            <person name="Mata J.L."/>
            <person name="Ishikawa N.K."/>
            <person name="Vargas-Isla R."/>
            <person name="Ushijima S."/>
            <person name="Smith C.A."/>
            <person name="Ahrendt S."/>
            <person name="Andreopoulos W."/>
            <person name="He G."/>
            <person name="Labutti K."/>
            <person name="Lipzen A."/>
            <person name="Ng V."/>
            <person name="Riley R."/>
            <person name="Sandor L."/>
            <person name="Barry K."/>
            <person name="Martinez A.T."/>
            <person name="Xiao Y."/>
            <person name="Gibbons J.G."/>
            <person name="Terashima K."/>
            <person name="Grigoriev I.V."/>
            <person name="Hibbett D.S."/>
        </authorList>
    </citation>
    <scope>NUCLEOTIDE SEQUENCE</scope>
    <source>
        <strain evidence="2">JLM2183</strain>
    </source>
</reference>
<dbReference type="AlphaFoldDB" id="A0A9W9A877"/>
<name>A0A9W9A877_9AGAR</name>